<keyword evidence="6 12" id="KW-0243">Dynein</keyword>
<dbReference type="CDD" id="cd21453">
    <property type="entry name" value="DLC-like_DNAL4"/>
    <property type="match status" value="1"/>
</dbReference>
<dbReference type="GO" id="GO:0005930">
    <property type="term" value="C:axoneme"/>
    <property type="evidence" value="ECO:0007669"/>
    <property type="project" value="UniProtKB-SubCell"/>
</dbReference>
<evidence type="ECO:0000256" key="12">
    <source>
        <dbReference type="RuleBase" id="RU365010"/>
    </source>
</evidence>
<dbReference type="GO" id="GO:0030286">
    <property type="term" value="C:dynein complex"/>
    <property type="evidence" value="ECO:0007669"/>
    <property type="project" value="UniProtKB-KW"/>
</dbReference>
<evidence type="ECO:0000256" key="3">
    <source>
        <dbReference type="ARBA" id="ARBA00011655"/>
    </source>
</evidence>
<comment type="subunit">
    <text evidence="3">Consists of at least two heavy chains and a number of intermediate and light chains.</text>
</comment>
<keyword evidence="8 12" id="KW-0505">Motor protein</keyword>
<name>A0A7R8UD97_HERIL</name>
<dbReference type="InParanoid" id="A0A7R8UD97"/>
<organism evidence="13 14">
    <name type="scientific">Hermetia illucens</name>
    <name type="common">Black soldier fly</name>
    <dbReference type="NCBI Taxonomy" id="343691"/>
    <lineage>
        <taxon>Eukaryota</taxon>
        <taxon>Metazoa</taxon>
        <taxon>Ecdysozoa</taxon>
        <taxon>Arthropoda</taxon>
        <taxon>Hexapoda</taxon>
        <taxon>Insecta</taxon>
        <taxon>Pterygota</taxon>
        <taxon>Neoptera</taxon>
        <taxon>Endopterygota</taxon>
        <taxon>Diptera</taxon>
        <taxon>Brachycera</taxon>
        <taxon>Stratiomyomorpha</taxon>
        <taxon>Stratiomyidae</taxon>
        <taxon>Hermetiinae</taxon>
        <taxon>Hermetia</taxon>
    </lineage>
</organism>
<dbReference type="GO" id="GO:0007017">
    <property type="term" value="P:microtubule-based process"/>
    <property type="evidence" value="ECO:0007669"/>
    <property type="project" value="InterPro"/>
</dbReference>
<dbReference type="SUPFAM" id="SSF54648">
    <property type="entry name" value="DLC"/>
    <property type="match status" value="1"/>
</dbReference>
<dbReference type="SMART" id="SM01375">
    <property type="entry name" value="Dynein_light"/>
    <property type="match status" value="1"/>
</dbReference>
<evidence type="ECO:0000256" key="9">
    <source>
        <dbReference type="ARBA" id="ARBA00023212"/>
    </source>
</evidence>
<evidence type="ECO:0000256" key="1">
    <source>
        <dbReference type="ARBA" id="ARBA00004430"/>
    </source>
</evidence>
<dbReference type="FunCoup" id="A0A7R8UD97">
    <property type="interactions" value="86"/>
</dbReference>
<gene>
    <name evidence="13" type="ORF">HERILL_LOCUS1707</name>
</gene>
<keyword evidence="10" id="KW-0966">Cell projection</keyword>
<accession>A0A7R8UD97</accession>
<keyword evidence="7" id="KW-0969">Cilium</keyword>
<dbReference type="AlphaFoldDB" id="A0A7R8UD97"/>
<keyword evidence="4 12" id="KW-0963">Cytoplasm</keyword>
<evidence type="ECO:0000313" key="13">
    <source>
        <dbReference type="EMBL" id="CAD7078439.1"/>
    </source>
</evidence>
<sequence length="106" mass="12018">MAEEGGKPEGEGDKKVVHVYPLVKHSDMVEEMRTEAIELSITACEKYAQNYELAARTIKETMDKKFGTYWHVVVGEGFGFEVSYETKNILYLFFGGNLAIVVWKCS</sequence>
<evidence type="ECO:0000256" key="8">
    <source>
        <dbReference type="ARBA" id="ARBA00023175"/>
    </source>
</evidence>
<dbReference type="PANTHER" id="PTHR11886">
    <property type="entry name" value="DYNEIN LIGHT CHAIN"/>
    <property type="match status" value="1"/>
</dbReference>
<keyword evidence="14" id="KW-1185">Reference proteome</keyword>
<evidence type="ECO:0000256" key="10">
    <source>
        <dbReference type="ARBA" id="ARBA00023273"/>
    </source>
</evidence>
<evidence type="ECO:0000313" key="14">
    <source>
        <dbReference type="Proteomes" id="UP000594454"/>
    </source>
</evidence>
<comment type="function">
    <text evidence="11">Force generating protein of respiratory cilia. Produces force towards the minus ends of microtubules. Dynein has ATPase activity.</text>
</comment>
<comment type="subcellular location">
    <subcellularLocation>
        <location evidence="1">Cytoplasm</location>
        <location evidence="1">Cytoskeleton</location>
        <location evidence="1">Cilium axoneme</location>
    </subcellularLocation>
</comment>
<dbReference type="Proteomes" id="UP000594454">
    <property type="component" value="Chromosome 1"/>
</dbReference>
<dbReference type="InterPro" id="IPR001372">
    <property type="entry name" value="Dynein_light_chain_typ-1/2"/>
</dbReference>
<keyword evidence="5 12" id="KW-0493">Microtubule</keyword>
<proteinExistence type="inferred from homology"/>
<dbReference type="FunFam" id="3.30.740.10:FF:000002">
    <property type="entry name" value="Dynein light chain"/>
    <property type="match status" value="1"/>
</dbReference>
<evidence type="ECO:0000256" key="2">
    <source>
        <dbReference type="ARBA" id="ARBA00010156"/>
    </source>
</evidence>
<dbReference type="Pfam" id="PF01221">
    <property type="entry name" value="Dynein_light"/>
    <property type="match status" value="1"/>
</dbReference>
<dbReference type="EMBL" id="LR899009">
    <property type="protein sequence ID" value="CAD7078439.1"/>
    <property type="molecule type" value="Genomic_DNA"/>
</dbReference>
<reference evidence="13 14" key="1">
    <citation type="submission" date="2020-11" db="EMBL/GenBank/DDBJ databases">
        <authorList>
            <person name="Wallbank WR R."/>
            <person name="Pardo Diaz C."/>
            <person name="Kozak K."/>
            <person name="Martin S."/>
            <person name="Jiggins C."/>
            <person name="Moest M."/>
            <person name="Warren A I."/>
            <person name="Generalovic N T."/>
            <person name="Byers J.R.P. K."/>
            <person name="Montejo-Kovacevich G."/>
            <person name="Yen C E."/>
        </authorList>
    </citation>
    <scope>NUCLEOTIDE SEQUENCE [LARGE SCALE GENOMIC DNA]</scope>
</reference>
<dbReference type="OMA" id="KEPEGPC"/>
<evidence type="ECO:0000256" key="4">
    <source>
        <dbReference type="ARBA" id="ARBA00022490"/>
    </source>
</evidence>
<evidence type="ECO:0000256" key="7">
    <source>
        <dbReference type="ARBA" id="ARBA00023069"/>
    </source>
</evidence>
<dbReference type="GO" id="GO:0005874">
    <property type="term" value="C:microtubule"/>
    <property type="evidence" value="ECO:0007669"/>
    <property type="project" value="UniProtKB-KW"/>
</dbReference>
<dbReference type="OrthoDB" id="6506078at2759"/>
<protein>
    <recommendedName>
        <fullName evidence="12">Dynein light chain</fullName>
    </recommendedName>
</protein>
<comment type="similarity">
    <text evidence="2 12">Belongs to the dynein light chain family.</text>
</comment>
<evidence type="ECO:0000256" key="5">
    <source>
        <dbReference type="ARBA" id="ARBA00022701"/>
    </source>
</evidence>
<keyword evidence="9 12" id="KW-0206">Cytoskeleton</keyword>
<dbReference type="InterPro" id="IPR037177">
    <property type="entry name" value="DLC_sf"/>
</dbReference>
<evidence type="ECO:0000256" key="6">
    <source>
        <dbReference type="ARBA" id="ARBA00023017"/>
    </source>
</evidence>
<dbReference type="Gene3D" id="3.30.740.10">
    <property type="entry name" value="Protein Inhibitor Of Neuronal Nitric Oxide Synthase"/>
    <property type="match status" value="1"/>
</dbReference>
<evidence type="ECO:0000256" key="11">
    <source>
        <dbReference type="ARBA" id="ARBA00057688"/>
    </source>
</evidence>
<dbReference type="PANTHER" id="PTHR11886:SF2">
    <property type="entry name" value="DYNEIN AXONEMAL LIGHT CHAIN 4"/>
    <property type="match status" value="1"/>
</dbReference>